<evidence type="ECO:0000313" key="2">
    <source>
        <dbReference type="Proteomes" id="UP001151002"/>
    </source>
</evidence>
<dbReference type="GO" id="GO:0008168">
    <property type="term" value="F:methyltransferase activity"/>
    <property type="evidence" value="ECO:0007669"/>
    <property type="project" value="UniProtKB-KW"/>
</dbReference>
<organism evidence="1 2">
    <name type="scientific">Paractinoplanes pyxinae</name>
    <dbReference type="NCBI Taxonomy" id="2997416"/>
    <lineage>
        <taxon>Bacteria</taxon>
        <taxon>Bacillati</taxon>
        <taxon>Actinomycetota</taxon>
        <taxon>Actinomycetes</taxon>
        <taxon>Micromonosporales</taxon>
        <taxon>Micromonosporaceae</taxon>
        <taxon>Paractinoplanes</taxon>
    </lineage>
</organism>
<dbReference type="InterPro" id="IPR029063">
    <property type="entry name" value="SAM-dependent_MTases_sf"/>
</dbReference>
<dbReference type="Proteomes" id="UP001151002">
    <property type="component" value="Unassembled WGS sequence"/>
</dbReference>
<dbReference type="GO" id="GO:0032259">
    <property type="term" value="P:methylation"/>
    <property type="evidence" value="ECO:0007669"/>
    <property type="project" value="UniProtKB-KW"/>
</dbReference>
<dbReference type="Gene3D" id="3.40.50.150">
    <property type="entry name" value="Vaccinia Virus protein VP39"/>
    <property type="match status" value="1"/>
</dbReference>
<dbReference type="RefSeq" id="WP_267568791.1">
    <property type="nucleotide sequence ID" value="NZ_JAPNTZ010000019.1"/>
</dbReference>
<dbReference type="Pfam" id="PF04672">
    <property type="entry name" value="Methyltransf_19"/>
    <property type="match status" value="1"/>
</dbReference>
<dbReference type="SUPFAM" id="SSF53335">
    <property type="entry name" value="S-adenosyl-L-methionine-dependent methyltransferases"/>
    <property type="match status" value="1"/>
</dbReference>
<dbReference type="InterPro" id="IPR006764">
    <property type="entry name" value="SAM_dep_MeTrfase_SAV2177_type"/>
</dbReference>
<dbReference type="EMBL" id="JAPNTZ010000019">
    <property type="protein sequence ID" value="MCY1144224.1"/>
    <property type="molecule type" value="Genomic_DNA"/>
</dbReference>
<accession>A0ABT4BCH6</accession>
<protein>
    <submittedName>
        <fullName evidence="1">SAM-dependent methyltransferase</fullName>
        <ecNumber evidence="1">2.1.1.-</ecNumber>
    </submittedName>
</protein>
<name>A0ABT4BCH6_9ACTN</name>
<keyword evidence="1" id="KW-0489">Methyltransferase</keyword>
<proteinExistence type="predicted"/>
<keyword evidence="2" id="KW-1185">Reference proteome</keyword>
<sequence>MPAAAGRTTVAELNVDVPHTARIWNYWLGGTDNYAADRAVGDQVRDFLPDIVASARADRAFLQRAVRHLVAEAGIRQFLDIGAGLPTAHNTHEVAQAIAPECRVVYADNDPLVLAHARTLLTSTAEGRTDYIDADARDTGTILRLARHTLDFDRPIAVLLLGVLNFIGDDDEAQGVVSRLTAAVPTGSYLAVAHPTIEVKPEESAAAARQWNATATPPITLRRRADLERWFEGHDLLEPGVVTCTKWRPGPGDPTGDVYQFCGVAAVAHRTNR</sequence>
<evidence type="ECO:0000313" key="1">
    <source>
        <dbReference type="EMBL" id="MCY1144224.1"/>
    </source>
</evidence>
<dbReference type="EC" id="2.1.1.-" evidence="1"/>
<gene>
    <name evidence="1" type="ORF">OWR29_40055</name>
</gene>
<keyword evidence="1" id="KW-0808">Transferase</keyword>
<dbReference type="PIRSF" id="PIRSF017393">
    <property type="entry name" value="MTase_SAV2177"/>
    <property type="match status" value="1"/>
</dbReference>
<comment type="caution">
    <text evidence="1">The sequence shown here is derived from an EMBL/GenBank/DDBJ whole genome shotgun (WGS) entry which is preliminary data.</text>
</comment>
<reference evidence="1" key="1">
    <citation type="submission" date="2022-11" db="EMBL/GenBank/DDBJ databases">
        <authorList>
            <person name="Somphong A."/>
            <person name="Phongsopitanun W."/>
        </authorList>
    </citation>
    <scope>NUCLEOTIDE SEQUENCE</scope>
    <source>
        <strain evidence="1">Pm04-4</strain>
    </source>
</reference>